<dbReference type="Gene3D" id="3.40.50.720">
    <property type="entry name" value="NAD(P)-binding Rossmann-like Domain"/>
    <property type="match status" value="2"/>
</dbReference>
<dbReference type="PANTHER" id="PTHR43333">
    <property type="entry name" value="2-HACID_DH_C DOMAIN-CONTAINING PROTEIN"/>
    <property type="match status" value="1"/>
</dbReference>
<accession>A0ABT6FH75</accession>
<keyword evidence="2" id="KW-0520">NAD</keyword>
<dbReference type="InterPro" id="IPR006311">
    <property type="entry name" value="TAT_signal"/>
</dbReference>
<dbReference type="PROSITE" id="PS51318">
    <property type="entry name" value="TAT"/>
    <property type="match status" value="1"/>
</dbReference>
<feature type="chain" id="PRO_5047412876" evidence="3">
    <location>
        <begin position="19"/>
        <end position="347"/>
    </location>
</feature>
<keyword evidence="6" id="KW-1185">Reference proteome</keyword>
<evidence type="ECO:0000313" key="6">
    <source>
        <dbReference type="Proteomes" id="UP001216907"/>
    </source>
</evidence>
<dbReference type="EMBL" id="JARRAG010000002">
    <property type="protein sequence ID" value="MDG3006915.1"/>
    <property type="molecule type" value="Genomic_DNA"/>
</dbReference>
<name>A0ABT6FH75_9BACT</name>
<feature type="domain" description="D-isomer specific 2-hydroxyacid dehydrogenase NAD-binding" evidence="4">
    <location>
        <begin position="133"/>
        <end position="310"/>
    </location>
</feature>
<sequence length="347" mass="37173">MNRRSFLAAASATTAVLAATEAPAAARAEGRLKVIVPKLRPEEMSDLQAAAPGLDLIVCGGEDEAVARVAEAQGLCYIVTPRVLRAGAKSLQWAQNPSAGVEHLMGIPELVEGPIVLTNMQRAFAPEIADQALAYLLAFTRDIPHFLRDNAEKRWGDRRRGVVLEELAGKTMVVVGLGGIGTEIARRAYGFGVRVVATDPKVWERPLFVDELHKPEKLHDLLPTADVVASAVPLTKASTKLIGAKEFGLMKQGAILINVSRGKVVDTDALVAALDSGKVAAAGLDVTDPEPLPDGHPLWSRNVIITPHTAGQSPGGERRRHEILRENLRRFAAGETLLNVVDKKAGY</sequence>
<dbReference type="CDD" id="cd05300">
    <property type="entry name" value="2-Hacid_dh_1"/>
    <property type="match status" value="1"/>
</dbReference>
<dbReference type="InterPro" id="IPR036291">
    <property type="entry name" value="NAD(P)-bd_dom_sf"/>
</dbReference>
<dbReference type="InterPro" id="IPR029753">
    <property type="entry name" value="D-isomer_DH_CS"/>
</dbReference>
<dbReference type="PROSITE" id="PS00671">
    <property type="entry name" value="D_2_HYDROXYACID_DH_3"/>
    <property type="match status" value="1"/>
</dbReference>
<proteinExistence type="predicted"/>
<dbReference type="InterPro" id="IPR006140">
    <property type="entry name" value="D-isomer_DH_NAD-bd"/>
</dbReference>
<evidence type="ECO:0000259" key="4">
    <source>
        <dbReference type="Pfam" id="PF02826"/>
    </source>
</evidence>
<dbReference type="Pfam" id="PF02826">
    <property type="entry name" value="2-Hacid_dh_C"/>
    <property type="match status" value="1"/>
</dbReference>
<evidence type="ECO:0000256" key="1">
    <source>
        <dbReference type="ARBA" id="ARBA00023002"/>
    </source>
</evidence>
<protein>
    <submittedName>
        <fullName evidence="5">D-2-hydroxyacid dehydrogenase</fullName>
    </submittedName>
</protein>
<gene>
    <name evidence="5" type="ORF">PZE19_24350</name>
</gene>
<evidence type="ECO:0000256" key="3">
    <source>
        <dbReference type="SAM" id="SignalP"/>
    </source>
</evidence>
<evidence type="ECO:0000256" key="2">
    <source>
        <dbReference type="ARBA" id="ARBA00023027"/>
    </source>
</evidence>
<organism evidence="5 6">
    <name type="scientific">Paludisphaera mucosa</name>
    <dbReference type="NCBI Taxonomy" id="3030827"/>
    <lineage>
        <taxon>Bacteria</taxon>
        <taxon>Pseudomonadati</taxon>
        <taxon>Planctomycetota</taxon>
        <taxon>Planctomycetia</taxon>
        <taxon>Isosphaerales</taxon>
        <taxon>Isosphaeraceae</taxon>
        <taxon>Paludisphaera</taxon>
    </lineage>
</organism>
<comment type="caution">
    <text evidence="5">The sequence shown here is derived from an EMBL/GenBank/DDBJ whole genome shotgun (WGS) entry which is preliminary data.</text>
</comment>
<keyword evidence="1" id="KW-0560">Oxidoreductase</keyword>
<reference evidence="5 6" key="1">
    <citation type="submission" date="2023-03" db="EMBL/GenBank/DDBJ databases">
        <title>Paludisphaera mucosa sp. nov. a novel planctomycete from northern fen.</title>
        <authorList>
            <person name="Ivanova A."/>
        </authorList>
    </citation>
    <scope>NUCLEOTIDE SEQUENCE [LARGE SCALE GENOMIC DNA]</scope>
    <source>
        <strain evidence="5 6">Pla2</strain>
    </source>
</reference>
<dbReference type="SUPFAM" id="SSF51735">
    <property type="entry name" value="NAD(P)-binding Rossmann-fold domains"/>
    <property type="match status" value="1"/>
</dbReference>
<dbReference type="PANTHER" id="PTHR43333:SF1">
    <property type="entry name" value="D-ISOMER SPECIFIC 2-HYDROXYACID DEHYDROGENASE NAD-BINDING DOMAIN-CONTAINING PROTEIN"/>
    <property type="match status" value="1"/>
</dbReference>
<feature type="signal peptide" evidence="3">
    <location>
        <begin position="1"/>
        <end position="18"/>
    </location>
</feature>
<dbReference type="Proteomes" id="UP001216907">
    <property type="component" value="Unassembled WGS sequence"/>
</dbReference>
<evidence type="ECO:0000313" key="5">
    <source>
        <dbReference type="EMBL" id="MDG3006915.1"/>
    </source>
</evidence>
<keyword evidence="3" id="KW-0732">Signal</keyword>
<dbReference type="RefSeq" id="WP_277863206.1">
    <property type="nucleotide sequence ID" value="NZ_JARRAG010000002.1"/>
</dbReference>
<dbReference type="SUPFAM" id="SSF52283">
    <property type="entry name" value="Formate/glycerate dehydrogenase catalytic domain-like"/>
    <property type="match status" value="1"/>
</dbReference>